<comment type="caution">
    <text evidence="2">The sequence shown here is derived from an EMBL/GenBank/DDBJ whole genome shotgun (WGS) entry which is preliminary data.</text>
</comment>
<sequence>MQESSRPLDGYPRHRAGCVGAIVAGALMWWGIAELVGWILRG</sequence>
<protein>
    <submittedName>
        <fullName evidence="2">Uncharacterized protein</fullName>
    </submittedName>
</protein>
<reference evidence="2" key="1">
    <citation type="journal article" date="2015" name="Nature">
        <title>Complex archaea that bridge the gap between prokaryotes and eukaryotes.</title>
        <authorList>
            <person name="Spang A."/>
            <person name="Saw J.H."/>
            <person name="Jorgensen S.L."/>
            <person name="Zaremba-Niedzwiedzka K."/>
            <person name="Martijn J."/>
            <person name="Lind A.E."/>
            <person name="van Eijk R."/>
            <person name="Schleper C."/>
            <person name="Guy L."/>
            <person name="Ettema T.J."/>
        </authorList>
    </citation>
    <scope>NUCLEOTIDE SEQUENCE</scope>
</reference>
<name>A0A0F9F3H3_9ZZZZ</name>
<keyword evidence="1" id="KW-1133">Transmembrane helix</keyword>
<gene>
    <name evidence="2" type="ORF">LCGC14_2079020</name>
</gene>
<dbReference type="AlphaFoldDB" id="A0A0F9F3H3"/>
<dbReference type="EMBL" id="LAZR01025088">
    <property type="protein sequence ID" value="KKL73031.1"/>
    <property type="molecule type" value="Genomic_DNA"/>
</dbReference>
<feature type="transmembrane region" description="Helical" evidence="1">
    <location>
        <begin position="20"/>
        <end position="40"/>
    </location>
</feature>
<accession>A0A0F9F3H3</accession>
<evidence type="ECO:0000256" key="1">
    <source>
        <dbReference type="SAM" id="Phobius"/>
    </source>
</evidence>
<keyword evidence="1" id="KW-0812">Transmembrane</keyword>
<proteinExistence type="predicted"/>
<keyword evidence="1" id="KW-0472">Membrane</keyword>
<evidence type="ECO:0000313" key="2">
    <source>
        <dbReference type="EMBL" id="KKL73031.1"/>
    </source>
</evidence>
<organism evidence="2">
    <name type="scientific">marine sediment metagenome</name>
    <dbReference type="NCBI Taxonomy" id="412755"/>
    <lineage>
        <taxon>unclassified sequences</taxon>
        <taxon>metagenomes</taxon>
        <taxon>ecological metagenomes</taxon>
    </lineage>
</organism>